<feature type="domain" description="HTH arsR-type" evidence="1">
    <location>
        <begin position="1"/>
        <end position="92"/>
    </location>
</feature>
<dbReference type="GO" id="GO:0003700">
    <property type="term" value="F:DNA-binding transcription factor activity"/>
    <property type="evidence" value="ECO:0007669"/>
    <property type="project" value="InterPro"/>
</dbReference>
<keyword evidence="3" id="KW-1185">Reference proteome</keyword>
<dbReference type="KEGG" id="sdyn:Mal52_60190"/>
<evidence type="ECO:0000313" key="2">
    <source>
        <dbReference type="EMBL" id="QDU47487.1"/>
    </source>
</evidence>
<dbReference type="Gene3D" id="1.10.10.10">
    <property type="entry name" value="Winged helix-like DNA-binding domain superfamily/Winged helix DNA-binding domain"/>
    <property type="match status" value="1"/>
</dbReference>
<name>A0A517ZYE5_9PLAN</name>
<dbReference type="NCBIfam" id="NF033788">
    <property type="entry name" value="HTH_metalloreg"/>
    <property type="match status" value="1"/>
</dbReference>
<dbReference type="PRINTS" id="PR00778">
    <property type="entry name" value="HTHARSR"/>
</dbReference>
<dbReference type="EMBL" id="CP036276">
    <property type="protein sequence ID" value="QDU47487.1"/>
    <property type="molecule type" value="Genomic_DNA"/>
</dbReference>
<dbReference type="CDD" id="cd00090">
    <property type="entry name" value="HTH_ARSR"/>
    <property type="match status" value="1"/>
</dbReference>
<sequence length="118" mass="13721">MAKNLDHIWKALSDPTRREILDLLRDGPRQTTEIVEKFPQLSRFGVMKHLDTLREAGLVHTRSEGRLRINSLNVTPIRQITERWISKYEAYWTNTLLRVKESAEASESENSESSTKRA</sequence>
<dbReference type="RefSeq" id="WP_145380298.1">
    <property type="nucleotide sequence ID" value="NZ_CAXBED010000085.1"/>
</dbReference>
<dbReference type="SMART" id="SM00418">
    <property type="entry name" value="HTH_ARSR"/>
    <property type="match status" value="1"/>
</dbReference>
<evidence type="ECO:0000259" key="1">
    <source>
        <dbReference type="PROSITE" id="PS50987"/>
    </source>
</evidence>
<dbReference type="InterPro" id="IPR036388">
    <property type="entry name" value="WH-like_DNA-bd_sf"/>
</dbReference>
<dbReference type="InterPro" id="IPR001845">
    <property type="entry name" value="HTH_ArsR_DNA-bd_dom"/>
</dbReference>
<proteinExistence type="predicted"/>
<dbReference type="PANTHER" id="PTHR38600:SF1">
    <property type="entry name" value="TRANSCRIPTIONAL REGULATORY PROTEIN"/>
    <property type="match status" value="1"/>
</dbReference>
<reference evidence="2 3" key="1">
    <citation type="submission" date="2019-02" db="EMBL/GenBank/DDBJ databases">
        <title>Deep-cultivation of Planctomycetes and their phenomic and genomic characterization uncovers novel biology.</title>
        <authorList>
            <person name="Wiegand S."/>
            <person name="Jogler M."/>
            <person name="Boedeker C."/>
            <person name="Pinto D."/>
            <person name="Vollmers J."/>
            <person name="Rivas-Marin E."/>
            <person name="Kohn T."/>
            <person name="Peeters S.H."/>
            <person name="Heuer A."/>
            <person name="Rast P."/>
            <person name="Oberbeckmann S."/>
            <person name="Bunk B."/>
            <person name="Jeske O."/>
            <person name="Meyerdierks A."/>
            <person name="Storesund J.E."/>
            <person name="Kallscheuer N."/>
            <person name="Luecker S."/>
            <person name="Lage O.M."/>
            <person name="Pohl T."/>
            <person name="Merkel B.J."/>
            <person name="Hornburger P."/>
            <person name="Mueller R.-W."/>
            <person name="Bruemmer F."/>
            <person name="Labrenz M."/>
            <person name="Spormann A.M."/>
            <person name="Op den Camp H."/>
            <person name="Overmann J."/>
            <person name="Amann R."/>
            <person name="Jetten M.S.M."/>
            <person name="Mascher T."/>
            <person name="Medema M.H."/>
            <person name="Devos D.P."/>
            <person name="Kaster A.-K."/>
            <person name="Ovreas L."/>
            <person name="Rohde M."/>
            <person name="Galperin M.Y."/>
            <person name="Jogler C."/>
        </authorList>
    </citation>
    <scope>NUCLEOTIDE SEQUENCE [LARGE SCALE GENOMIC DNA]</scope>
    <source>
        <strain evidence="2 3">Mal52</strain>
    </source>
</reference>
<protein>
    <submittedName>
        <fullName evidence="2">Transcriptional repressor SdpR</fullName>
    </submittedName>
</protein>
<dbReference type="Proteomes" id="UP000319383">
    <property type="component" value="Chromosome"/>
</dbReference>
<organism evidence="2 3">
    <name type="scientific">Symmachiella dynata</name>
    <dbReference type="NCBI Taxonomy" id="2527995"/>
    <lineage>
        <taxon>Bacteria</taxon>
        <taxon>Pseudomonadati</taxon>
        <taxon>Planctomycetota</taxon>
        <taxon>Planctomycetia</taxon>
        <taxon>Planctomycetales</taxon>
        <taxon>Planctomycetaceae</taxon>
        <taxon>Symmachiella</taxon>
    </lineage>
</organism>
<dbReference type="SUPFAM" id="SSF46785">
    <property type="entry name" value="Winged helix' DNA-binding domain"/>
    <property type="match status" value="1"/>
</dbReference>
<accession>A0A517ZYE5</accession>
<dbReference type="AlphaFoldDB" id="A0A517ZYE5"/>
<dbReference type="PROSITE" id="PS50987">
    <property type="entry name" value="HTH_ARSR_2"/>
    <property type="match status" value="1"/>
</dbReference>
<evidence type="ECO:0000313" key="3">
    <source>
        <dbReference type="Proteomes" id="UP000319383"/>
    </source>
</evidence>
<gene>
    <name evidence="2" type="primary">sdpR</name>
    <name evidence="2" type="ORF">Mal52_60190</name>
</gene>
<dbReference type="InterPro" id="IPR036390">
    <property type="entry name" value="WH_DNA-bd_sf"/>
</dbReference>
<dbReference type="InterPro" id="IPR011991">
    <property type="entry name" value="ArsR-like_HTH"/>
</dbReference>
<dbReference type="Pfam" id="PF12840">
    <property type="entry name" value="HTH_20"/>
    <property type="match status" value="1"/>
</dbReference>
<dbReference type="PANTHER" id="PTHR38600">
    <property type="entry name" value="TRANSCRIPTIONAL REGULATORY PROTEIN"/>
    <property type="match status" value="1"/>
</dbReference>